<evidence type="ECO:0000313" key="2">
    <source>
        <dbReference type="EMBL" id="CAI3996752.1"/>
    </source>
</evidence>
<dbReference type="EMBL" id="CAMXCT010002236">
    <property type="protein sequence ID" value="CAI3996752.1"/>
    <property type="molecule type" value="Genomic_DNA"/>
</dbReference>
<protein>
    <submittedName>
        <fullName evidence="2">Uncharacterized protein</fullName>
    </submittedName>
</protein>
<gene>
    <name evidence="2" type="ORF">C1SCF055_LOCUS23199</name>
</gene>
<organism evidence="2">
    <name type="scientific">Cladocopium goreaui</name>
    <dbReference type="NCBI Taxonomy" id="2562237"/>
    <lineage>
        <taxon>Eukaryota</taxon>
        <taxon>Sar</taxon>
        <taxon>Alveolata</taxon>
        <taxon>Dinophyceae</taxon>
        <taxon>Suessiales</taxon>
        <taxon>Symbiodiniaceae</taxon>
        <taxon>Cladocopium</taxon>
    </lineage>
</organism>
<feature type="compositionally biased region" description="Acidic residues" evidence="1">
    <location>
        <begin position="250"/>
        <end position="262"/>
    </location>
</feature>
<reference evidence="2" key="1">
    <citation type="submission" date="2022-10" db="EMBL/GenBank/DDBJ databases">
        <authorList>
            <person name="Chen Y."/>
            <person name="Dougan E. K."/>
            <person name="Chan C."/>
            <person name="Rhodes N."/>
            <person name="Thang M."/>
        </authorList>
    </citation>
    <scope>NUCLEOTIDE SEQUENCE</scope>
</reference>
<reference evidence="3 4" key="2">
    <citation type="submission" date="2024-05" db="EMBL/GenBank/DDBJ databases">
        <authorList>
            <person name="Chen Y."/>
            <person name="Shah S."/>
            <person name="Dougan E. K."/>
            <person name="Thang M."/>
            <person name="Chan C."/>
        </authorList>
    </citation>
    <scope>NUCLEOTIDE SEQUENCE [LARGE SCALE GENOMIC DNA]</scope>
</reference>
<dbReference type="AlphaFoldDB" id="A0A9P1CQN8"/>
<dbReference type="Proteomes" id="UP001152797">
    <property type="component" value="Unassembled WGS sequence"/>
</dbReference>
<feature type="compositionally biased region" description="Basic and acidic residues" evidence="1">
    <location>
        <begin position="531"/>
        <end position="544"/>
    </location>
</feature>
<feature type="compositionally biased region" description="Basic and acidic residues" evidence="1">
    <location>
        <begin position="357"/>
        <end position="395"/>
    </location>
</feature>
<accession>A0A9P1CQN8</accession>
<feature type="region of interest" description="Disordered" evidence="1">
    <location>
        <begin position="250"/>
        <end position="307"/>
    </location>
</feature>
<name>A0A9P1CQN8_9DINO</name>
<feature type="compositionally biased region" description="Low complexity" evidence="1">
    <location>
        <begin position="512"/>
        <end position="522"/>
    </location>
</feature>
<keyword evidence="4" id="KW-1185">Reference proteome</keyword>
<evidence type="ECO:0000313" key="4">
    <source>
        <dbReference type="Proteomes" id="UP001152797"/>
    </source>
</evidence>
<proteinExistence type="predicted"/>
<comment type="caution">
    <text evidence="2">The sequence shown here is derived from an EMBL/GenBank/DDBJ whole genome shotgun (WGS) entry which is preliminary data.</text>
</comment>
<feature type="compositionally biased region" description="Acidic residues" evidence="1">
    <location>
        <begin position="336"/>
        <end position="349"/>
    </location>
</feature>
<sequence>MPSSHEVQSACARLRGPTTTVSTVETARIDGFGGSTNPRATARWKPGAGTALGMGSIACPIDPRCGVTGRQTTKRLADAVSGSKSSQMSSVCAKCRYSDRLSGDTWCIACSAWEGPAIAENLVVGAAREVRALRSLGAGVSRAPAAAAPALPRTLARGTGSAGDEPGTPGGQAARAAKEESQEEAVGTSAQAALLVTSTEKEDDQTLYIYGRHVGCSSEEMGKVLSNRINRRGSPLHLCWGSPCMSGEEFGELDKEEAEEGEEEKKRPLKKLGRGKEPGGRREKPRGGRKRPAVAKSGAAPKDHRERLREKLRALKAKLIEGKAEAKAVEVIGSSDETEEAEEEEENSEEPAVQARAAREAEDKEKKSRKKATEDRKRRRQSELFRQRRIAEEQPRPGGVGVQLNRTAGSKKPGAVLKMLVHHTKTTLDQSSVVETEKDQQVTGGIKISTYFNLLVRPYHSPASRDMKEMSHLAVCLDELRSGQLGKLGDIPSDPHRGQRGVMAECPILGAAPPGGDPGSSDIAAVGSETQGKEPWRPRGEVDSWRSSGKRGVKAEEDGTRAENGTPGEERTGGQTRKTSQMAKKGSQEEKKARGWSAFGLVLEDAKTLKGAGCLLAWLVVHAELEVRVGSLKTAMLPLLGAGLSAVHRFRKQEALPIRLGELELTVGLLKRSSYGDVLVDSFVANHAGECWTLLSVHYINLLHGCRSPPVGCWRKIDATAVSSVRAAVQRSLRLDSPAERSSESVEKELSSRFVSYTGEEVPKMEFLTKDQIAPALPPAEHGGSIDILDWTKGRTRSFLVNPSGCLASDEGQLLPKLQAKVHIAPNEKMSVASLLIERNIVSGLNWKK</sequence>
<dbReference type="EMBL" id="CAMXCT030002236">
    <property type="protein sequence ID" value="CAL4784064.1"/>
    <property type="molecule type" value="Genomic_DNA"/>
</dbReference>
<evidence type="ECO:0000313" key="3">
    <source>
        <dbReference type="EMBL" id="CAL4784064.1"/>
    </source>
</evidence>
<feature type="region of interest" description="Disordered" evidence="1">
    <location>
        <begin position="512"/>
        <end position="590"/>
    </location>
</feature>
<feature type="compositionally biased region" description="Low complexity" evidence="1">
    <location>
        <begin position="147"/>
        <end position="158"/>
    </location>
</feature>
<feature type="compositionally biased region" description="Basic and acidic residues" evidence="1">
    <location>
        <begin position="274"/>
        <end position="286"/>
    </location>
</feature>
<dbReference type="EMBL" id="CAMXCT020002236">
    <property type="protein sequence ID" value="CAL1150127.1"/>
    <property type="molecule type" value="Genomic_DNA"/>
</dbReference>
<feature type="region of interest" description="Disordered" evidence="1">
    <location>
        <begin position="325"/>
        <end position="411"/>
    </location>
</feature>
<evidence type="ECO:0000256" key="1">
    <source>
        <dbReference type="SAM" id="MobiDB-lite"/>
    </source>
</evidence>
<feature type="compositionally biased region" description="Polar residues" evidence="1">
    <location>
        <begin position="573"/>
        <end position="582"/>
    </location>
</feature>
<feature type="region of interest" description="Disordered" evidence="1">
    <location>
        <begin position="147"/>
        <end position="189"/>
    </location>
</feature>